<name>A0A6C0CAG0_9ZZZZ</name>
<evidence type="ECO:0000313" key="1">
    <source>
        <dbReference type="EMBL" id="QHT00790.1"/>
    </source>
</evidence>
<sequence length="46" mass="5106">MICKSPANLNLCGNIAFNIQDPLNMICKSPAKIRFAATLRSTFKIH</sequence>
<reference evidence="1" key="1">
    <citation type="journal article" date="2020" name="Nature">
        <title>Giant virus diversity and host interactions through global metagenomics.</title>
        <authorList>
            <person name="Schulz F."/>
            <person name="Roux S."/>
            <person name="Paez-Espino D."/>
            <person name="Jungbluth S."/>
            <person name="Walsh D.A."/>
            <person name="Denef V.J."/>
            <person name="McMahon K.D."/>
            <person name="Konstantinidis K.T."/>
            <person name="Eloe-Fadrosh E.A."/>
            <person name="Kyrpides N.C."/>
            <person name="Woyke T."/>
        </authorList>
    </citation>
    <scope>NUCLEOTIDE SEQUENCE</scope>
    <source>
        <strain evidence="1">GVMAG-M-3300020192-26</strain>
    </source>
</reference>
<protein>
    <submittedName>
        <fullName evidence="1">Uncharacterized protein</fullName>
    </submittedName>
</protein>
<dbReference type="EMBL" id="MN739359">
    <property type="protein sequence ID" value="QHT00790.1"/>
    <property type="molecule type" value="Genomic_DNA"/>
</dbReference>
<organism evidence="1">
    <name type="scientific">viral metagenome</name>
    <dbReference type="NCBI Taxonomy" id="1070528"/>
    <lineage>
        <taxon>unclassified sequences</taxon>
        <taxon>metagenomes</taxon>
        <taxon>organismal metagenomes</taxon>
    </lineage>
</organism>
<proteinExistence type="predicted"/>
<accession>A0A6C0CAG0</accession>
<dbReference type="AlphaFoldDB" id="A0A6C0CAG0"/>